<dbReference type="SMART" id="SM00541">
    <property type="entry name" value="FYRN"/>
    <property type="match status" value="1"/>
</dbReference>
<dbReference type="InParanoid" id="H3DJH3"/>
<evidence type="ECO:0000256" key="3">
    <source>
        <dbReference type="ARBA" id="ARBA00022679"/>
    </source>
</evidence>
<dbReference type="GO" id="GO:0003677">
    <property type="term" value="F:DNA binding"/>
    <property type="evidence" value="ECO:0007669"/>
    <property type="project" value="UniProtKB-KW"/>
</dbReference>
<evidence type="ECO:0000256" key="7">
    <source>
        <dbReference type="ARBA" id="ARBA00022771"/>
    </source>
</evidence>
<evidence type="ECO:0000256" key="8">
    <source>
        <dbReference type="ARBA" id="ARBA00022833"/>
    </source>
</evidence>
<dbReference type="EC" id="2.1.1.364" evidence="15"/>
<dbReference type="HOGENOM" id="CLU_000208_0_0_1"/>
<evidence type="ECO:0000256" key="10">
    <source>
        <dbReference type="ARBA" id="ARBA00023015"/>
    </source>
</evidence>
<dbReference type="PROSITE" id="PS01359">
    <property type="entry name" value="ZF_PHD_1"/>
    <property type="match status" value="1"/>
</dbReference>
<dbReference type="PROSITE" id="PS50016">
    <property type="entry name" value="ZF_PHD_2"/>
    <property type="match status" value="3"/>
</dbReference>
<evidence type="ECO:0000259" key="22">
    <source>
        <dbReference type="PROSITE" id="PS51805"/>
    </source>
</evidence>
<feature type="compositionally biased region" description="Low complexity" evidence="18">
    <location>
        <begin position="1049"/>
        <end position="1058"/>
    </location>
</feature>
<evidence type="ECO:0000256" key="1">
    <source>
        <dbReference type="ARBA" id="ARBA00004123"/>
    </source>
</evidence>
<feature type="region of interest" description="Disordered" evidence="18">
    <location>
        <begin position="829"/>
        <end position="882"/>
    </location>
</feature>
<organism evidence="23 24">
    <name type="scientific">Tetraodon nigroviridis</name>
    <name type="common">Spotted green pufferfish</name>
    <name type="synonym">Chelonodon nigroviridis</name>
    <dbReference type="NCBI Taxonomy" id="99883"/>
    <lineage>
        <taxon>Eukaryota</taxon>
        <taxon>Metazoa</taxon>
        <taxon>Chordata</taxon>
        <taxon>Craniata</taxon>
        <taxon>Vertebrata</taxon>
        <taxon>Euteleostomi</taxon>
        <taxon>Actinopterygii</taxon>
        <taxon>Neopterygii</taxon>
        <taxon>Teleostei</taxon>
        <taxon>Neoteleostei</taxon>
        <taxon>Acanthomorphata</taxon>
        <taxon>Eupercaria</taxon>
        <taxon>Tetraodontiformes</taxon>
        <taxon>Tetradontoidea</taxon>
        <taxon>Tetraodontidae</taxon>
        <taxon>Tetraodon</taxon>
    </lineage>
</organism>
<dbReference type="InterPro" id="IPR001965">
    <property type="entry name" value="Znf_PHD"/>
</dbReference>
<dbReference type="STRING" id="99883.ENSTNIP00000020669"/>
<feature type="compositionally biased region" description="Polar residues" evidence="18">
    <location>
        <begin position="995"/>
        <end position="1004"/>
    </location>
</feature>
<protein>
    <recommendedName>
        <fullName evidence="15">[histone H3]-lysine(4) N-methyltransferase</fullName>
        <ecNumber evidence="15">2.1.1.364</ecNumber>
    </recommendedName>
</protein>
<feature type="region of interest" description="Disordered" evidence="18">
    <location>
        <begin position="601"/>
        <end position="761"/>
    </location>
</feature>
<keyword evidence="13" id="KW-0804">Transcription</keyword>
<reference evidence="24" key="1">
    <citation type="journal article" date="2004" name="Nature">
        <title>Genome duplication in the teleost fish Tetraodon nigroviridis reveals the early vertebrate proto-karyotype.</title>
        <authorList>
            <person name="Jaillon O."/>
            <person name="Aury J.-M."/>
            <person name="Brunet F."/>
            <person name="Petit J.-L."/>
            <person name="Stange-Thomann N."/>
            <person name="Mauceli E."/>
            <person name="Bouneau L."/>
            <person name="Fischer C."/>
            <person name="Ozouf-Costaz C."/>
            <person name="Bernot A."/>
            <person name="Nicaud S."/>
            <person name="Jaffe D."/>
            <person name="Fisher S."/>
            <person name="Lutfalla G."/>
            <person name="Dossat C."/>
            <person name="Segurens B."/>
            <person name="Dasilva C."/>
            <person name="Salanoubat M."/>
            <person name="Levy M."/>
            <person name="Boudet N."/>
            <person name="Castellano S."/>
            <person name="Anthouard V."/>
            <person name="Jubin C."/>
            <person name="Castelli V."/>
            <person name="Katinka M."/>
            <person name="Vacherie B."/>
            <person name="Biemont C."/>
            <person name="Skalli Z."/>
            <person name="Cattolico L."/>
            <person name="Poulain J."/>
            <person name="De Berardinis V."/>
            <person name="Cruaud C."/>
            <person name="Duprat S."/>
            <person name="Brottier P."/>
            <person name="Coutanceau J.-P."/>
            <person name="Gouzy J."/>
            <person name="Parra G."/>
            <person name="Lardier G."/>
            <person name="Chapple C."/>
            <person name="McKernan K.J."/>
            <person name="McEwan P."/>
            <person name="Bosak S."/>
            <person name="Kellis M."/>
            <person name="Volff J.-N."/>
            <person name="Guigo R."/>
            <person name="Zody M.C."/>
            <person name="Mesirov J."/>
            <person name="Lindblad-Toh K."/>
            <person name="Birren B."/>
            <person name="Nusbaum C."/>
            <person name="Kahn D."/>
            <person name="Robinson-Rechavi M."/>
            <person name="Laudet V."/>
            <person name="Schachter V."/>
            <person name="Quetier F."/>
            <person name="Saurin W."/>
            <person name="Scarpelli C."/>
            <person name="Wincker P."/>
            <person name="Lander E.S."/>
            <person name="Weissenbach J."/>
            <person name="Roest Crollius H."/>
        </authorList>
    </citation>
    <scope>NUCLEOTIDE SEQUENCE [LARGE SCALE GENOMIC DNA]</scope>
</reference>
<feature type="domain" description="PHD-type" evidence="19">
    <location>
        <begin position="81"/>
        <end position="134"/>
    </location>
</feature>
<evidence type="ECO:0000256" key="9">
    <source>
        <dbReference type="ARBA" id="ARBA00022853"/>
    </source>
</evidence>
<keyword evidence="5" id="KW-0479">Metal-binding</keyword>
<keyword evidence="7 17" id="KW-0863">Zinc-finger</keyword>
<evidence type="ECO:0000259" key="20">
    <source>
        <dbReference type="PROSITE" id="PS50280"/>
    </source>
</evidence>
<accession>H3DJH3</accession>
<feature type="compositionally biased region" description="Low complexity" evidence="18">
    <location>
        <begin position="738"/>
        <end position="757"/>
    </location>
</feature>
<evidence type="ECO:0000256" key="14">
    <source>
        <dbReference type="ARBA" id="ARBA00023242"/>
    </source>
</evidence>
<feature type="domain" description="PHD-type" evidence="19">
    <location>
        <begin position="166"/>
        <end position="226"/>
    </location>
</feature>
<dbReference type="CDD" id="cd19170">
    <property type="entry name" value="SET_KMT2A_2B"/>
    <property type="match status" value="1"/>
</dbReference>
<keyword evidence="4" id="KW-0949">S-adenosyl-L-methionine</keyword>
<evidence type="ECO:0000256" key="17">
    <source>
        <dbReference type="PROSITE-ProRule" id="PRU00146"/>
    </source>
</evidence>
<dbReference type="InterPro" id="IPR003888">
    <property type="entry name" value="FYrich_N"/>
</dbReference>
<dbReference type="PANTHER" id="PTHR45838">
    <property type="entry name" value="HISTONE-LYSINE-N-METHYLTRANSFERASE 2 KMT2 FAMILY MEMBER"/>
    <property type="match status" value="1"/>
</dbReference>
<dbReference type="PROSITE" id="PS51542">
    <property type="entry name" value="FYRN"/>
    <property type="match status" value="1"/>
</dbReference>
<evidence type="ECO:0000256" key="5">
    <source>
        <dbReference type="ARBA" id="ARBA00022723"/>
    </source>
</evidence>
<dbReference type="Pfam" id="PF00856">
    <property type="entry name" value="SET"/>
    <property type="match status" value="1"/>
</dbReference>
<dbReference type="InterPro" id="IPR003616">
    <property type="entry name" value="Post-SET_dom"/>
</dbReference>
<keyword evidence="14" id="KW-0539">Nucleus</keyword>
<feature type="domain" description="Post-SET" evidence="21">
    <location>
        <begin position="1477"/>
        <end position="1493"/>
    </location>
</feature>
<dbReference type="OMA" id="EMIMEYT"/>
<feature type="domain" description="SET" evidence="20">
    <location>
        <begin position="1354"/>
        <end position="1469"/>
    </location>
</feature>
<dbReference type="FunFam" id="3.30.40.10:FF:000002">
    <property type="entry name" value="Histone-lysine N-methyltransferase"/>
    <property type="match status" value="1"/>
</dbReference>
<dbReference type="SMART" id="SM00542">
    <property type="entry name" value="FYRC"/>
    <property type="match status" value="1"/>
</dbReference>
<dbReference type="GO" id="GO:0045893">
    <property type="term" value="P:positive regulation of DNA-templated transcription"/>
    <property type="evidence" value="ECO:0007669"/>
    <property type="project" value="TreeGrafter"/>
</dbReference>
<evidence type="ECO:0000256" key="16">
    <source>
        <dbReference type="ARBA" id="ARBA00049353"/>
    </source>
</evidence>
<dbReference type="FunFam" id="2.170.270.10:FF:000004">
    <property type="entry name" value="Histone-lysine N-methyltransferase"/>
    <property type="match status" value="1"/>
</dbReference>
<feature type="compositionally biased region" description="Polar residues" evidence="18">
    <location>
        <begin position="829"/>
        <end position="842"/>
    </location>
</feature>
<dbReference type="SUPFAM" id="SSF57903">
    <property type="entry name" value="FYVE/PHD zinc finger"/>
    <property type="match status" value="3"/>
</dbReference>
<dbReference type="GO" id="GO:0035097">
    <property type="term" value="C:histone methyltransferase complex"/>
    <property type="evidence" value="ECO:0007669"/>
    <property type="project" value="TreeGrafter"/>
</dbReference>
<dbReference type="SMART" id="SM00249">
    <property type="entry name" value="PHD"/>
    <property type="match status" value="4"/>
</dbReference>
<dbReference type="GeneTree" id="ENSGT00940000163756"/>
<dbReference type="Pfam" id="PF05964">
    <property type="entry name" value="FYRN"/>
    <property type="match status" value="1"/>
</dbReference>
<feature type="compositionally biased region" description="Polar residues" evidence="18">
    <location>
        <begin position="865"/>
        <end position="879"/>
    </location>
</feature>
<sequence>HKIRVDFKEDCAVQNVWLMGGLSVLTSVSTTPQPVCLLCASKGRHEMIFCQICCEPFHSFCLLPEERPLKDNKENWCCRRCKFCHVCGRRSKNTKPVLQCRRCQTSYHPACLGPTYPKPMNCKIPWVCMTCIRCKSCGVTPGKTWDLAWNHDEDLCPDCTLLHKKGNFCTICHKCYDDNMRHAEMIQCSACNHWIHYSCEGISDELSGLVSNQRKASFTCQPCRDNQNQHSSLKEELQRKLAAGLEEVLADLLADTSAQHLLICKTVRFITQSLKQSLSFHVPPAVVSSHKCLCILFTVLWFSVRKQTACTTGNGNQSVSHCLETLTGVCLFYAIFICSDMLPEAVLPPSKEHSYAQWLERSYQARESRSSQMVNADCSQLLFPVKPQLNAMTDDMRQCTLCQHYGDSAPSDAGRLLYMGQNEWAHVNCSLWSAEVYEENGALLQVHSAVSRGRHLRCDHCGQSGATVGCCLATCQSNFHFMCARVQNCVFQQDRKVYCYKHRDLVSDKKVTGKGFEVCRRVYVDFEGINLRRKFLTGLEPESINMTIGSLQIQKLGVLTELSSNGRMLYPVGYQCSRLYWSTVDPRRLCRYTCKVTEVSTPLPGEEQDPQWDQEENHTTVHSPSHHRDMESPDCFSSSSSPVKSTTSSPYSKHHLTPPGSKSPGYTQARKPAVGSSRPLPSPEGTIPPKSHHILTLRDLEDTRRPRRLSSRSRCSLSPTDSDPSAPANLRSGGPGHPRTSLFSSPPRSSTSPLLSLQNSASPNAKMEFDDALLAENVALSCGAQGKRGEAEDVTQNVEKCKGGSDSEDSSHYLKFSRTVVCDTGSCSANPGQVPSPNSISQLDGADGGSDSEEEEVQMSCEIPTPQNEGVSDPGTGQFSEILDYPNKNPVEDKEAPAKNVIVNRKSAPSFKQLKVCLPQQNSLKLKPPPQSAQILSGASTSPLAANFASVPRTVSSPIVLNGLNALPIQPGATRVLLVNRQGQILIKDPRTNTYQSLSASSPAYNPALRPTAPTSQPWEMAPPPSRGVVPVKGPDTSAITARRDEPDQPAAAPARADGLQPSPASARRQVKVKRVSSVADRPPRKKSKLDCMKDQDELDEPADPRSPRIPAGVRMRAPTTKEVLDTEQENTPDRPEQLRITAPPLYTPRSARHGDLSEWAPYSAGRFSSEEDAFGPKHRKRTYMNQPHLRFEITSDDGFSVKASSIEVAWRAVIDGVLEARADFHLKQMPLGGVSGPRMLGVVHDAVIFLLEQLQGAANCKHQPFRFHRCEDTEEELPINPKRCARSEIYSRKATFDMFNFLASQHRELPDLTGPFEEEDDEFPLKSSRNRRATSSELPMAMRFRHLEKISKEAVGVYRSDIHGRGLFCKRNIEAGEMVIEYAGTVIRAVLTDKRQKFYDSKGIGCYMFRIDDFDVVDATMQGNAARFINHSCEPNCYSRVINVDGRHIVIFALRKIYRGEELTYDYKFPIEDDESKLHCNCGTRRCRGFLN</sequence>
<dbReference type="Pfam" id="PF13771">
    <property type="entry name" value="zf-HC5HC2H"/>
    <property type="match status" value="1"/>
</dbReference>
<evidence type="ECO:0000256" key="6">
    <source>
        <dbReference type="ARBA" id="ARBA00022737"/>
    </source>
</evidence>
<dbReference type="PROSITE" id="PS51543">
    <property type="entry name" value="FYRC"/>
    <property type="match status" value="1"/>
</dbReference>
<keyword evidence="12" id="KW-0238">DNA-binding</keyword>
<dbReference type="InterPro" id="IPR019786">
    <property type="entry name" value="Zinc_finger_PHD-type_CS"/>
</dbReference>
<dbReference type="InterPro" id="IPR046341">
    <property type="entry name" value="SET_dom_sf"/>
</dbReference>
<keyword evidence="10" id="KW-0805">Transcription regulation</keyword>
<proteinExistence type="predicted"/>
<feature type="region of interest" description="Disordered" evidence="18">
    <location>
        <begin position="995"/>
        <end position="1119"/>
    </location>
</feature>
<evidence type="ECO:0000256" key="11">
    <source>
        <dbReference type="ARBA" id="ARBA00023117"/>
    </source>
</evidence>
<evidence type="ECO:0000256" key="2">
    <source>
        <dbReference type="ARBA" id="ARBA00022603"/>
    </source>
</evidence>
<comment type="catalytic activity">
    <reaction evidence="16">
        <text>L-lysyl(4)-[histone H3] + S-adenosyl-L-methionine = N(6)-methyl-L-lysyl(4)-[histone H3] + S-adenosyl-L-homocysteine + H(+)</text>
        <dbReference type="Rhea" id="RHEA:60264"/>
        <dbReference type="Rhea" id="RHEA-COMP:15543"/>
        <dbReference type="Rhea" id="RHEA-COMP:15547"/>
        <dbReference type="ChEBI" id="CHEBI:15378"/>
        <dbReference type="ChEBI" id="CHEBI:29969"/>
        <dbReference type="ChEBI" id="CHEBI:57856"/>
        <dbReference type="ChEBI" id="CHEBI:59789"/>
        <dbReference type="ChEBI" id="CHEBI:61929"/>
        <dbReference type="EC" id="2.1.1.364"/>
    </reaction>
    <physiologicalReaction direction="left-to-right" evidence="16">
        <dbReference type="Rhea" id="RHEA:60265"/>
    </physiologicalReaction>
</comment>
<dbReference type="Pfam" id="PF05965">
    <property type="entry name" value="FYRC"/>
    <property type="match status" value="1"/>
</dbReference>
<dbReference type="SUPFAM" id="SSF82199">
    <property type="entry name" value="SET domain"/>
    <property type="match status" value="1"/>
</dbReference>
<dbReference type="Pfam" id="PF00628">
    <property type="entry name" value="PHD"/>
    <property type="match status" value="2"/>
</dbReference>
<dbReference type="InterPro" id="IPR034732">
    <property type="entry name" value="EPHD"/>
</dbReference>
<evidence type="ECO:0000256" key="12">
    <source>
        <dbReference type="ARBA" id="ARBA00023125"/>
    </source>
</evidence>
<dbReference type="GO" id="GO:0032259">
    <property type="term" value="P:methylation"/>
    <property type="evidence" value="ECO:0007669"/>
    <property type="project" value="UniProtKB-KW"/>
</dbReference>
<dbReference type="PROSITE" id="PS50280">
    <property type="entry name" value="SET"/>
    <property type="match status" value="1"/>
</dbReference>
<dbReference type="InterPro" id="IPR001214">
    <property type="entry name" value="SET_dom"/>
</dbReference>
<keyword evidence="9" id="KW-0156">Chromatin regulator</keyword>
<dbReference type="Ensembl" id="ENSTNIT00000020902.1">
    <property type="protein sequence ID" value="ENSTNIP00000020669.1"/>
    <property type="gene ID" value="ENSTNIG00000017525.1"/>
</dbReference>
<dbReference type="PROSITE" id="PS51805">
    <property type="entry name" value="EPHD"/>
    <property type="match status" value="1"/>
</dbReference>
<dbReference type="InterPro" id="IPR003889">
    <property type="entry name" value="FYrich_C"/>
</dbReference>
<keyword evidence="11" id="KW-0103">Bromodomain</keyword>
<keyword evidence="24" id="KW-1185">Reference proteome</keyword>
<reference evidence="23" key="2">
    <citation type="submission" date="2025-08" db="UniProtKB">
        <authorList>
            <consortium name="Ensembl"/>
        </authorList>
    </citation>
    <scope>IDENTIFICATION</scope>
</reference>
<dbReference type="SMART" id="SM00317">
    <property type="entry name" value="SET"/>
    <property type="match status" value="1"/>
</dbReference>
<name>H3DJH3_TETNG</name>
<dbReference type="PANTHER" id="PTHR45838:SF3">
    <property type="entry name" value="HISTONE-LYSINE N-METHYLTRANSFERASE 2B"/>
    <property type="match status" value="1"/>
</dbReference>
<comment type="subcellular location">
    <subcellularLocation>
        <location evidence="1">Nucleus</location>
    </subcellularLocation>
</comment>
<evidence type="ECO:0000256" key="18">
    <source>
        <dbReference type="SAM" id="MobiDB-lite"/>
    </source>
</evidence>
<keyword evidence="8" id="KW-0862">Zinc</keyword>
<feature type="region of interest" description="Disordered" evidence="18">
    <location>
        <begin position="1313"/>
        <end position="1333"/>
    </location>
</feature>
<evidence type="ECO:0000256" key="4">
    <source>
        <dbReference type="ARBA" id="ARBA00022691"/>
    </source>
</evidence>
<dbReference type="InterPro" id="IPR013083">
    <property type="entry name" value="Znf_RING/FYVE/PHD"/>
</dbReference>
<feature type="region of interest" description="Disordered" evidence="18">
    <location>
        <begin position="784"/>
        <end position="810"/>
    </location>
</feature>
<keyword evidence="3" id="KW-0808">Transferase</keyword>
<dbReference type="GO" id="GO:0008270">
    <property type="term" value="F:zinc ion binding"/>
    <property type="evidence" value="ECO:0007669"/>
    <property type="project" value="UniProtKB-KW"/>
</dbReference>
<evidence type="ECO:0000256" key="13">
    <source>
        <dbReference type="ARBA" id="ARBA00023163"/>
    </source>
</evidence>
<dbReference type="InterPro" id="IPR047219">
    <property type="entry name" value="KMT2A_2B_SET"/>
</dbReference>
<evidence type="ECO:0000313" key="24">
    <source>
        <dbReference type="Proteomes" id="UP000007303"/>
    </source>
</evidence>
<feature type="compositionally biased region" description="Low complexity" evidence="18">
    <location>
        <begin position="637"/>
        <end position="651"/>
    </location>
</feature>
<evidence type="ECO:0000259" key="19">
    <source>
        <dbReference type="PROSITE" id="PS50016"/>
    </source>
</evidence>
<keyword evidence="2" id="KW-0489">Methyltransferase</keyword>
<dbReference type="Proteomes" id="UP000007303">
    <property type="component" value="Unassembled WGS sequence"/>
</dbReference>
<feature type="compositionally biased region" description="Low complexity" evidence="18">
    <location>
        <begin position="712"/>
        <end position="722"/>
    </location>
</feature>
<feature type="domain" description="PHD-type" evidence="19">
    <location>
        <begin position="33"/>
        <end position="84"/>
    </location>
</feature>
<reference evidence="23" key="3">
    <citation type="submission" date="2025-09" db="UniProtKB">
        <authorList>
            <consortium name="Ensembl"/>
        </authorList>
    </citation>
    <scope>IDENTIFICATION</scope>
</reference>
<evidence type="ECO:0000259" key="21">
    <source>
        <dbReference type="PROSITE" id="PS50868"/>
    </source>
</evidence>
<feature type="compositionally biased region" description="Basic and acidic residues" evidence="18">
    <location>
        <begin position="799"/>
        <end position="810"/>
    </location>
</feature>
<dbReference type="FunFam" id="3.30.40.10:FF:000394">
    <property type="entry name" value="Histone-lysine N-methyltransferase"/>
    <property type="match status" value="1"/>
</dbReference>
<dbReference type="GO" id="GO:0140945">
    <property type="term" value="F:histone H3K4 monomethyltransferase activity"/>
    <property type="evidence" value="ECO:0007669"/>
    <property type="project" value="UniProtKB-EC"/>
</dbReference>
<dbReference type="PROSITE" id="PS50868">
    <property type="entry name" value="POST_SET"/>
    <property type="match status" value="1"/>
</dbReference>
<dbReference type="Gene3D" id="3.30.160.360">
    <property type="match status" value="2"/>
</dbReference>
<keyword evidence="6" id="KW-0677">Repeat</keyword>
<dbReference type="Gene3D" id="2.170.270.10">
    <property type="entry name" value="SET domain"/>
    <property type="match status" value="1"/>
</dbReference>
<evidence type="ECO:0000256" key="15">
    <source>
        <dbReference type="ARBA" id="ARBA00023620"/>
    </source>
</evidence>
<dbReference type="InterPro" id="IPR019787">
    <property type="entry name" value="Znf_PHD-finger"/>
</dbReference>
<feature type="domain" description="PHD-type" evidence="22">
    <location>
        <begin position="396"/>
        <end position="503"/>
    </location>
</feature>
<evidence type="ECO:0000313" key="23">
    <source>
        <dbReference type="Ensembl" id="ENSTNIP00000020669.1"/>
    </source>
</evidence>
<dbReference type="InterPro" id="IPR011011">
    <property type="entry name" value="Znf_FYVE_PHD"/>
</dbReference>
<dbReference type="Gene3D" id="3.30.40.10">
    <property type="entry name" value="Zinc/RING finger domain, C3HC4 (zinc finger)"/>
    <property type="match status" value="3"/>
</dbReference>